<evidence type="ECO:0000313" key="3">
    <source>
        <dbReference type="EMBL" id="RNB50743.1"/>
    </source>
</evidence>
<dbReference type="InterPro" id="IPR000719">
    <property type="entry name" value="Prot_kinase_dom"/>
</dbReference>
<dbReference type="GO" id="GO:0004672">
    <property type="term" value="F:protein kinase activity"/>
    <property type="evidence" value="ECO:0007669"/>
    <property type="project" value="InterPro"/>
</dbReference>
<feature type="compositionally biased region" description="Polar residues" evidence="1">
    <location>
        <begin position="19"/>
        <end position="29"/>
    </location>
</feature>
<reference evidence="3 4" key="1">
    <citation type="submission" date="2018-10" db="EMBL/GenBank/DDBJ databases">
        <title>Isolation, diversity and antibacterial activity of antinobacteria from the wheat rhizosphere soil.</title>
        <authorList>
            <person name="Sun T."/>
        </authorList>
    </citation>
    <scope>NUCLEOTIDE SEQUENCE [LARGE SCALE GENOMIC DNA]</scope>
    <source>
        <strain evidence="3 4">SJ-23</strain>
    </source>
</reference>
<dbReference type="SUPFAM" id="SSF56112">
    <property type="entry name" value="Protein kinase-like (PK-like)"/>
    <property type="match status" value="1"/>
</dbReference>
<sequence length="522" mass="53775">MSRSSRRSARPPVDHAAPSSAQSRWTRNESPPIEGAVAGYRVLRRIASGDRADVYLATVDPGGAFGRSEPDTPPAARPLVALRVYDASASDEVIATEIEVMASDASGSTPSLVDVAALDDGRTCLAVERIPGPALAQLLGERTFLAGEAVTLLAPIVQALRELERRGFVHARLSAADVLLDERGRPRVIGLGSVRRLTEAPAGPGRVALLREGETALLRLVEDVAAATIPAGALAGCERVIRASLDRRPFETCGEQLERAIFEVAPAAPISGVAAPGRAPAVPARVSPAAAVVRRAELLDPAAGMVTGAPSTTRFRQMASLAQLPAHLVDEAAAAADGLSTRALRGRMAAIVSSRRRQLVVAGGVGAAMLAVLLTLVPPSGGTASVAESEPVADAAAVAPSAPADRPAEVIDASAVVGDVDPVRAAAELLEVRGSCLAARDVDCVGAVAQAGSPIAASDRAAMLAADGDRALDPFDLGAIMLVADMGSAVLLEVPYADAEREPASLLMMRSEAGWRLRELFD</sequence>
<protein>
    <recommendedName>
        <fullName evidence="2">Protein kinase domain-containing protein</fullName>
    </recommendedName>
</protein>
<comment type="caution">
    <text evidence="3">The sequence shown here is derived from an EMBL/GenBank/DDBJ whole genome shotgun (WGS) entry which is preliminary data.</text>
</comment>
<dbReference type="PROSITE" id="PS50011">
    <property type="entry name" value="PROTEIN_KINASE_DOM"/>
    <property type="match status" value="1"/>
</dbReference>
<dbReference type="SMART" id="SM00220">
    <property type="entry name" value="S_TKc"/>
    <property type="match status" value="1"/>
</dbReference>
<evidence type="ECO:0000256" key="1">
    <source>
        <dbReference type="SAM" id="MobiDB-lite"/>
    </source>
</evidence>
<evidence type="ECO:0000313" key="4">
    <source>
        <dbReference type="Proteomes" id="UP000275048"/>
    </source>
</evidence>
<dbReference type="InterPro" id="IPR011009">
    <property type="entry name" value="Kinase-like_dom_sf"/>
</dbReference>
<accession>A0A3M8AHZ4</accession>
<dbReference type="Gene3D" id="1.10.510.10">
    <property type="entry name" value="Transferase(Phosphotransferase) domain 1"/>
    <property type="match status" value="1"/>
</dbReference>
<keyword evidence="4" id="KW-1185">Reference proteome</keyword>
<feature type="domain" description="Protein kinase" evidence="2">
    <location>
        <begin position="40"/>
        <end position="316"/>
    </location>
</feature>
<gene>
    <name evidence="3" type="ORF">EDM22_05545</name>
</gene>
<feature type="region of interest" description="Disordered" evidence="1">
    <location>
        <begin position="1"/>
        <end position="32"/>
    </location>
</feature>
<dbReference type="AlphaFoldDB" id="A0A3M8AHZ4"/>
<name>A0A3M8AHZ4_9MICO</name>
<organism evidence="3 4">
    <name type="scientific">Agromyces tardus</name>
    <dbReference type="NCBI Taxonomy" id="2583849"/>
    <lineage>
        <taxon>Bacteria</taxon>
        <taxon>Bacillati</taxon>
        <taxon>Actinomycetota</taxon>
        <taxon>Actinomycetes</taxon>
        <taxon>Micrococcales</taxon>
        <taxon>Microbacteriaceae</taxon>
        <taxon>Agromyces</taxon>
    </lineage>
</organism>
<dbReference type="GO" id="GO:0005524">
    <property type="term" value="F:ATP binding"/>
    <property type="evidence" value="ECO:0007669"/>
    <property type="project" value="InterPro"/>
</dbReference>
<proteinExistence type="predicted"/>
<dbReference type="Proteomes" id="UP000275048">
    <property type="component" value="Unassembled WGS sequence"/>
</dbReference>
<evidence type="ECO:0000259" key="2">
    <source>
        <dbReference type="PROSITE" id="PS50011"/>
    </source>
</evidence>
<dbReference type="EMBL" id="RHHB01000006">
    <property type="protein sequence ID" value="RNB50743.1"/>
    <property type="molecule type" value="Genomic_DNA"/>
</dbReference>